<dbReference type="Pfam" id="PF04002">
    <property type="entry name" value="RadC"/>
    <property type="match status" value="1"/>
</dbReference>
<protein>
    <submittedName>
        <fullName evidence="7">RadC-like JAB domain-containing protein</fullName>
    </submittedName>
</protein>
<reference evidence="8" key="1">
    <citation type="submission" date="2017-09" db="EMBL/GenBank/DDBJ databases">
        <authorList>
            <person name="Varghese N."/>
            <person name="Submissions S."/>
        </authorList>
    </citation>
    <scope>NUCLEOTIDE SEQUENCE [LARGE SCALE GENOMIC DNA]</scope>
    <source>
        <strain evidence="8">CGMCC 1.12803</strain>
    </source>
</reference>
<dbReference type="GO" id="GO:0008237">
    <property type="term" value="F:metallopeptidase activity"/>
    <property type="evidence" value="ECO:0007669"/>
    <property type="project" value="UniProtKB-KW"/>
</dbReference>
<dbReference type="InterPro" id="IPR025657">
    <property type="entry name" value="RadC_JAB"/>
</dbReference>
<dbReference type="PANTHER" id="PTHR30471">
    <property type="entry name" value="DNA REPAIR PROTEIN RADC"/>
    <property type="match status" value="1"/>
</dbReference>
<sequence length="156" mass="17586">MKTLIENGNWQVAELELIYKTKVKPSERIRVSSSFQAYKVFEANWDFNKIDHIEQSKMIVLNNAHRILGLFELTSGGIDKNIMDPRMILVNALMLQGTAIIVAHNHPSGNLMPSDADIKATTRLKSACSLLDIKLLDHIIITSEHYTSLADDELLI</sequence>
<organism evidence="7 8">
    <name type="scientific">Pedobacter xixiisoli</name>
    <dbReference type="NCBI Taxonomy" id="1476464"/>
    <lineage>
        <taxon>Bacteria</taxon>
        <taxon>Pseudomonadati</taxon>
        <taxon>Bacteroidota</taxon>
        <taxon>Sphingobacteriia</taxon>
        <taxon>Sphingobacteriales</taxon>
        <taxon>Sphingobacteriaceae</taxon>
        <taxon>Pedobacter</taxon>
    </lineage>
</organism>
<keyword evidence="2" id="KW-0479">Metal-binding</keyword>
<dbReference type="Gene3D" id="3.40.140.10">
    <property type="entry name" value="Cytidine Deaminase, domain 2"/>
    <property type="match status" value="1"/>
</dbReference>
<accession>A0A286A724</accession>
<dbReference type="GO" id="GO:0046872">
    <property type="term" value="F:metal ion binding"/>
    <property type="evidence" value="ECO:0007669"/>
    <property type="project" value="UniProtKB-KW"/>
</dbReference>
<dbReference type="InterPro" id="IPR037518">
    <property type="entry name" value="MPN"/>
</dbReference>
<evidence type="ECO:0000313" key="7">
    <source>
        <dbReference type="EMBL" id="SOD17695.1"/>
    </source>
</evidence>
<dbReference type="PANTHER" id="PTHR30471:SF3">
    <property type="entry name" value="UPF0758 PROTEIN YEES-RELATED"/>
    <property type="match status" value="1"/>
</dbReference>
<name>A0A286A724_9SPHI</name>
<dbReference type="RefSeq" id="WP_097132483.1">
    <property type="nucleotide sequence ID" value="NZ_OCMT01000003.1"/>
</dbReference>
<dbReference type="EMBL" id="OCMT01000003">
    <property type="protein sequence ID" value="SOD17695.1"/>
    <property type="molecule type" value="Genomic_DNA"/>
</dbReference>
<proteinExistence type="predicted"/>
<dbReference type="PROSITE" id="PS01302">
    <property type="entry name" value="UPF0758"/>
    <property type="match status" value="1"/>
</dbReference>
<dbReference type="PROSITE" id="PS50249">
    <property type="entry name" value="MPN"/>
    <property type="match status" value="1"/>
</dbReference>
<evidence type="ECO:0000259" key="6">
    <source>
        <dbReference type="PROSITE" id="PS50249"/>
    </source>
</evidence>
<dbReference type="CDD" id="cd08071">
    <property type="entry name" value="MPN_DUF2466"/>
    <property type="match status" value="1"/>
</dbReference>
<dbReference type="AlphaFoldDB" id="A0A286A724"/>
<evidence type="ECO:0000256" key="2">
    <source>
        <dbReference type="ARBA" id="ARBA00022723"/>
    </source>
</evidence>
<evidence type="ECO:0000256" key="1">
    <source>
        <dbReference type="ARBA" id="ARBA00022670"/>
    </source>
</evidence>
<evidence type="ECO:0000256" key="3">
    <source>
        <dbReference type="ARBA" id="ARBA00022801"/>
    </source>
</evidence>
<keyword evidence="1" id="KW-0645">Protease</keyword>
<dbReference type="InterPro" id="IPR020891">
    <property type="entry name" value="UPF0758_CS"/>
</dbReference>
<gene>
    <name evidence="7" type="ORF">SAMN06297358_2641</name>
</gene>
<dbReference type="GO" id="GO:0006508">
    <property type="term" value="P:proteolysis"/>
    <property type="evidence" value="ECO:0007669"/>
    <property type="project" value="UniProtKB-KW"/>
</dbReference>
<evidence type="ECO:0000256" key="5">
    <source>
        <dbReference type="ARBA" id="ARBA00023049"/>
    </source>
</evidence>
<keyword evidence="8" id="KW-1185">Reference proteome</keyword>
<dbReference type="InterPro" id="IPR001405">
    <property type="entry name" value="UPF0758"/>
</dbReference>
<dbReference type="Proteomes" id="UP000219281">
    <property type="component" value="Unassembled WGS sequence"/>
</dbReference>
<keyword evidence="5" id="KW-0482">Metalloprotease</keyword>
<feature type="domain" description="MPN" evidence="6">
    <location>
        <begin position="30"/>
        <end position="155"/>
    </location>
</feature>
<dbReference type="OrthoDB" id="9804482at2"/>
<keyword evidence="3" id="KW-0378">Hydrolase</keyword>
<evidence type="ECO:0000313" key="8">
    <source>
        <dbReference type="Proteomes" id="UP000219281"/>
    </source>
</evidence>
<keyword evidence="4" id="KW-0862">Zinc</keyword>
<evidence type="ECO:0000256" key="4">
    <source>
        <dbReference type="ARBA" id="ARBA00022833"/>
    </source>
</evidence>